<protein>
    <recommendedName>
        <fullName evidence="4">Aminoglycoside phosphotransferase domain-containing protein</fullName>
    </recommendedName>
</protein>
<feature type="compositionally biased region" description="Basic and acidic residues" evidence="1">
    <location>
        <begin position="85"/>
        <end position="99"/>
    </location>
</feature>
<evidence type="ECO:0000313" key="3">
    <source>
        <dbReference type="Proteomes" id="UP000182658"/>
    </source>
</evidence>
<feature type="compositionally biased region" description="Polar residues" evidence="1">
    <location>
        <begin position="72"/>
        <end position="84"/>
    </location>
</feature>
<dbReference type="InParanoid" id="A0A1J7IGZ7"/>
<dbReference type="OrthoDB" id="5210591at2759"/>
<feature type="region of interest" description="Disordered" evidence="1">
    <location>
        <begin position="286"/>
        <end position="346"/>
    </location>
</feature>
<feature type="region of interest" description="Disordered" evidence="1">
    <location>
        <begin position="72"/>
        <end position="117"/>
    </location>
</feature>
<evidence type="ECO:0008006" key="4">
    <source>
        <dbReference type="Google" id="ProtNLM"/>
    </source>
</evidence>
<feature type="compositionally biased region" description="Basic and acidic residues" evidence="1">
    <location>
        <begin position="302"/>
        <end position="325"/>
    </location>
</feature>
<feature type="region of interest" description="Disordered" evidence="1">
    <location>
        <begin position="202"/>
        <end position="223"/>
    </location>
</feature>
<feature type="compositionally biased region" description="Basic and acidic residues" evidence="1">
    <location>
        <begin position="471"/>
        <end position="480"/>
    </location>
</feature>
<dbReference type="Proteomes" id="UP000182658">
    <property type="component" value="Unassembled WGS sequence"/>
</dbReference>
<dbReference type="EMBL" id="KV875100">
    <property type="protein sequence ID" value="OIW26547.1"/>
    <property type="molecule type" value="Genomic_DNA"/>
</dbReference>
<gene>
    <name evidence="2" type="ORF">CONLIGDRAFT_683517</name>
</gene>
<sequence>MAVSKAIDKPDAAIRGVRHVHSSKLHRVYEVVLSDGRTLELVMPPPSMLRLLRSERQIINSEAVVVQWLSTLPSEGSPTNPGSTQEKEDSSLDRAEGETSRSSGTSSQQRAAERGFPDHKSALLRLLPILVSRSGDGADLGAPYSIYEPRGGAPIASQPQPLTKHQRAEIDFQLGRLTRQFAEIKSPTGRFGHAVSVIAHKTPTHTKHGSRQPSPSSSGPVGGSRTWSAAFHLMFEGVLRDAEDMAIMLAYPIVRKHLVRLSYLLDEVTVPSLVFVDGMDDDNVLVASLPTRSSGPQGGQDSGRDSPDSDHDSSDKEEDKEKEENASAIDDAVQEDDQPSPTTKSSIKIAGLRDWSNGVFGDPLFAIAFSDNPSKELLDGFYGTTTGERSPMPNSELTASTKTRLLLYQAYHATVSIVTEFYRPWSESTTRELTARRKLTEALMKLEDVDDDLKGLRHRRPSGEMSPAKKLKPDEKERSSSSRRHARDVE</sequence>
<evidence type="ECO:0000256" key="1">
    <source>
        <dbReference type="SAM" id="MobiDB-lite"/>
    </source>
</evidence>
<evidence type="ECO:0000313" key="2">
    <source>
        <dbReference type="EMBL" id="OIW26547.1"/>
    </source>
</evidence>
<feature type="compositionally biased region" description="Basic residues" evidence="1">
    <location>
        <begin position="481"/>
        <end position="490"/>
    </location>
</feature>
<accession>A0A1J7IGZ7</accession>
<dbReference type="AlphaFoldDB" id="A0A1J7IGZ7"/>
<organism evidence="2 3">
    <name type="scientific">Coniochaeta ligniaria NRRL 30616</name>
    <dbReference type="NCBI Taxonomy" id="1408157"/>
    <lineage>
        <taxon>Eukaryota</taxon>
        <taxon>Fungi</taxon>
        <taxon>Dikarya</taxon>
        <taxon>Ascomycota</taxon>
        <taxon>Pezizomycotina</taxon>
        <taxon>Sordariomycetes</taxon>
        <taxon>Sordariomycetidae</taxon>
        <taxon>Coniochaetales</taxon>
        <taxon>Coniochaetaceae</taxon>
        <taxon>Coniochaeta</taxon>
    </lineage>
</organism>
<reference evidence="2 3" key="1">
    <citation type="submission" date="2016-10" db="EMBL/GenBank/DDBJ databases">
        <title>Draft genome sequence of Coniochaeta ligniaria NRRL30616, a lignocellulolytic fungus for bioabatement of inhibitors in plant biomass hydrolysates.</title>
        <authorList>
            <consortium name="DOE Joint Genome Institute"/>
            <person name="Jimenez D.J."/>
            <person name="Hector R.E."/>
            <person name="Riley R."/>
            <person name="Sun H."/>
            <person name="Grigoriev I.V."/>
            <person name="Van Elsas J.D."/>
            <person name="Nichols N.N."/>
        </authorList>
    </citation>
    <scope>NUCLEOTIDE SEQUENCE [LARGE SCALE GENOMIC DNA]</scope>
    <source>
        <strain evidence="2 3">NRRL 30616</strain>
    </source>
</reference>
<keyword evidence="3" id="KW-1185">Reference proteome</keyword>
<proteinExistence type="predicted"/>
<feature type="region of interest" description="Disordered" evidence="1">
    <location>
        <begin position="450"/>
        <end position="490"/>
    </location>
</feature>
<feature type="compositionally biased region" description="Low complexity" evidence="1">
    <location>
        <begin position="100"/>
        <end position="110"/>
    </location>
</feature>
<name>A0A1J7IGZ7_9PEZI</name>